<accession>A0A8B7PMV0</accession>
<dbReference type="GO" id="GO:0016020">
    <property type="term" value="C:membrane"/>
    <property type="evidence" value="ECO:0007669"/>
    <property type="project" value="UniProtKB-SubCell"/>
</dbReference>
<gene>
    <name evidence="9" type="primary">LOC108682141</name>
</gene>
<dbReference type="PANTHER" id="PTHR23507:SF1">
    <property type="entry name" value="FI18259P1-RELATED"/>
    <property type="match status" value="1"/>
</dbReference>
<dbReference type="PANTHER" id="PTHR23507">
    <property type="entry name" value="ZGC:174356"/>
    <property type="match status" value="1"/>
</dbReference>
<feature type="transmembrane region" description="Helical" evidence="6">
    <location>
        <begin position="375"/>
        <end position="397"/>
    </location>
</feature>
<protein>
    <submittedName>
        <fullName evidence="9">Solute carrier family 46 member 3 isoform X1</fullName>
    </submittedName>
</protein>
<evidence type="ECO:0000256" key="5">
    <source>
        <dbReference type="SAM" id="MobiDB-lite"/>
    </source>
</evidence>
<dbReference type="InterPro" id="IPR011701">
    <property type="entry name" value="MFS"/>
</dbReference>
<feature type="compositionally biased region" description="Low complexity" evidence="5">
    <location>
        <begin position="523"/>
        <end position="542"/>
    </location>
</feature>
<feature type="transmembrane region" description="Helical" evidence="6">
    <location>
        <begin position="438"/>
        <end position="462"/>
    </location>
</feature>
<dbReference type="InterPro" id="IPR036259">
    <property type="entry name" value="MFS_trans_sf"/>
</dbReference>
<dbReference type="Gene3D" id="1.20.1250.20">
    <property type="entry name" value="MFS general substrate transporter like domains"/>
    <property type="match status" value="1"/>
</dbReference>
<dbReference type="Pfam" id="PF07690">
    <property type="entry name" value="MFS_1"/>
    <property type="match status" value="1"/>
</dbReference>
<dbReference type="GeneID" id="108682141"/>
<feature type="transmembrane region" description="Helical" evidence="6">
    <location>
        <begin position="113"/>
        <end position="135"/>
    </location>
</feature>
<proteinExistence type="predicted"/>
<dbReference type="KEGG" id="hazt:108682141"/>
<dbReference type="Proteomes" id="UP000694843">
    <property type="component" value="Unplaced"/>
</dbReference>
<organism evidence="8 9">
    <name type="scientific">Hyalella azteca</name>
    <name type="common">Amphipod</name>
    <dbReference type="NCBI Taxonomy" id="294128"/>
    <lineage>
        <taxon>Eukaryota</taxon>
        <taxon>Metazoa</taxon>
        <taxon>Ecdysozoa</taxon>
        <taxon>Arthropoda</taxon>
        <taxon>Crustacea</taxon>
        <taxon>Multicrustacea</taxon>
        <taxon>Malacostraca</taxon>
        <taxon>Eumalacostraca</taxon>
        <taxon>Peracarida</taxon>
        <taxon>Amphipoda</taxon>
        <taxon>Senticaudata</taxon>
        <taxon>Talitrida</taxon>
        <taxon>Talitroidea</taxon>
        <taxon>Hyalellidae</taxon>
        <taxon>Hyalella</taxon>
    </lineage>
</organism>
<feature type="domain" description="Major facilitator superfamily (MFS) profile" evidence="7">
    <location>
        <begin position="28"/>
        <end position="466"/>
    </location>
</feature>
<feature type="transmembrane region" description="Helical" evidence="6">
    <location>
        <begin position="209"/>
        <end position="228"/>
    </location>
</feature>
<keyword evidence="4 6" id="KW-0472">Membrane</keyword>
<keyword evidence="3 6" id="KW-1133">Transmembrane helix</keyword>
<dbReference type="AlphaFoldDB" id="A0A8B7PMV0"/>
<reference evidence="9" key="1">
    <citation type="submission" date="2025-08" db="UniProtKB">
        <authorList>
            <consortium name="RefSeq"/>
        </authorList>
    </citation>
    <scope>IDENTIFICATION</scope>
    <source>
        <tissue evidence="9">Whole organism</tissue>
    </source>
</reference>
<feature type="transmembrane region" description="Helical" evidence="6">
    <location>
        <begin position="321"/>
        <end position="343"/>
    </location>
</feature>
<feature type="transmembrane region" description="Helical" evidence="6">
    <location>
        <begin position="350"/>
        <end position="369"/>
    </location>
</feature>
<feature type="transmembrane region" description="Helical" evidence="6">
    <location>
        <begin position="21"/>
        <end position="41"/>
    </location>
</feature>
<dbReference type="PROSITE" id="PS50850">
    <property type="entry name" value="MFS"/>
    <property type="match status" value="1"/>
</dbReference>
<evidence type="ECO:0000256" key="2">
    <source>
        <dbReference type="ARBA" id="ARBA00022692"/>
    </source>
</evidence>
<evidence type="ECO:0000313" key="8">
    <source>
        <dbReference type="Proteomes" id="UP000694843"/>
    </source>
</evidence>
<name>A0A8B7PMV0_HYAAZ</name>
<feature type="transmembrane region" description="Helical" evidence="6">
    <location>
        <begin position="81"/>
        <end position="101"/>
    </location>
</feature>
<evidence type="ECO:0000313" key="9">
    <source>
        <dbReference type="RefSeq" id="XP_018026746.1"/>
    </source>
</evidence>
<keyword evidence="8" id="KW-1185">Reference proteome</keyword>
<feature type="compositionally biased region" description="Polar residues" evidence="5">
    <location>
        <begin position="513"/>
        <end position="522"/>
    </location>
</feature>
<feature type="transmembrane region" description="Helical" evidence="6">
    <location>
        <begin position="284"/>
        <end position="309"/>
    </location>
</feature>
<feature type="compositionally biased region" description="Acidic residues" evidence="5">
    <location>
        <begin position="477"/>
        <end position="489"/>
    </location>
</feature>
<comment type="subcellular location">
    <subcellularLocation>
        <location evidence="1">Membrane</location>
        <topology evidence="1">Multi-pass membrane protein</topology>
    </subcellularLocation>
</comment>
<evidence type="ECO:0000256" key="3">
    <source>
        <dbReference type="ARBA" id="ARBA00022989"/>
    </source>
</evidence>
<evidence type="ECO:0000259" key="7">
    <source>
        <dbReference type="PROSITE" id="PS50850"/>
    </source>
</evidence>
<evidence type="ECO:0000256" key="1">
    <source>
        <dbReference type="ARBA" id="ARBA00004141"/>
    </source>
</evidence>
<feature type="region of interest" description="Disordered" evidence="5">
    <location>
        <begin position="477"/>
        <end position="542"/>
    </location>
</feature>
<feature type="transmembrane region" description="Helical" evidence="6">
    <location>
        <begin position="179"/>
        <end position="197"/>
    </location>
</feature>
<dbReference type="GO" id="GO:0022857">
    <property type="term" value="F:transmembrane transporter activity"/>
    <property type="evidence" value="ECO:0007669"/>
    <property type="project" value="InterPro"/>
</dbReference>
<dbReference type="InterPro" id="IPR020846">
    <property type="entry name" value="MFS_dom"/>
</dbReference>
<dbReference type="OrthoDB" id="419734at2759"/>
<feature type="transmembrane region" description="Helical" evidence="6">
    <location>
        <begin position="409"/>
        <end position="432"/>
    </location>
</feature>
<evidence type="ECO:0000256" key="4">
    <source>
        <dbReference type="ARBA" id="ARBA00023136"/>
    </source>
</evidence>
<keyword evidence="2 6" id="KW-0812">Transmembrane</keyword>
<evidence type="ECO:0000256" key="6">
    <source>
        <dbReference type="SAM" id="Phobius"/>
    </source>
</evidence>
<dbReference type="RefSeq" id="XP_018026746.1">
    <property type="nucleotide sequence ID" value="XM_018171257.1"/>
</dbReference>
<sequence>MQLMAMARILSHLPCYFKWRATVEPVVMLYMLPTFMLLPLLQDLIYNKVCLSMYKPLVCKNLNETANLEAMNEVQAHSAHWIQASTIVMCLPSMIVGQILGTYSDERGRKIPLIFPPLGGVLASLVYVLLSGNVVDLDVSWILLASFLTGLGGAFPGCLNTCASYLSEVSTQVVRTSRIGLMEVMSLIGACLGPLLVGLLQNYYNKDKIFTVILALHAVNVIYILLLVPNVYASRHVSRLCPGERTSSENSSGRGSILAFTWQRVKLMFGVICKTRHENRKTYLLLLLLAAAILMFCTTGTLDVLYLFVKDRPLDWSLEQYSRYFALNYGLALASLLLVMLPLSRCTSDAVILFVGSMSRLAFLLLLGFANTSLLVYITSVVGCASSWCLPALRSSMSKLVEPEELGRVFGLLGIVENACTLLASSVFSSLYPLTRDAYHGAVFFGAATLMVLPTAVAITLYRPLRRLARYSAMEAEENATCPDDDTGGTDDSQHRAPSSELSLGAPLASDTHVATPQDGTGSISSNSSRSSASTPITPITPSSIISGVAVSHFPEIVDTNFSTNPELNSAVIRSSNEGSRDRSSGR</sequence>
<dbReference type="SUPFAM" id="SSF103473">
    <property type="entry name" value="MFS general substrate transporter"/>
    <property type="match status" value="1"/>
</dbReference>
<feature type="transmembrane region" description="Helical" evidence="6">
    <location>
        <begin position="141"/>
        <end position="167"/>
    </location>
</feature>